<comment type="similarity">
    <text evidence="3">Belongs to the GRAS family.</text>
</comment>
<evidence type="ECO:0000313" key="6">
    <source>
        <dbReference type="Proteomes" id="UP000287651"/>
    </source>
</evidence>
<evidence type="ECO:0000256" key="1">
    <source>
        <dbReference type="ARBA" id="ARBA00023015"/>
    </source>
</evidence>
<evidence type="ECO:0000256" key="4">
    <source>
        <dbReference type="SAM" id="MobiDB-lite"/>
    </source>
</evidence>
<comment type="caution">
    <text evidence="5">The sequence shown here is derived from an EMBL/GenBank/DDBJ whole genome shotgun (WGS) entry which is preliminary data.</text>
</comment>
<feature type="region of interest" description="Leucine repeat II (LRII)" evidence="3">
    <location>
        <begin position="385"/>
        <end position="417"/>
    </location>
</feature>
<sequence>MLRRSFWQVYGSADQRQTRDASTTHSVASSPTCRQIIPDSSGPCGGRRSRSSLTCEPRSFIPATSDAATSVYFQWSESIPLPLPLRPIRIVRPDVVNRMGPEDPSPAPRRPAFFPWPGGVRGDHFPVAGLGTAEEGLEESLRQEFAPLPPGQADEEPAALQDKSTSKAEGLRDDSNDTSPSDSSSSSGARNSSGNVTSHEPRARPAPGGAEVVGEEGEGGETEQQGHELVSLLTSCADSISSGNYEAINYFLGRLGDMATPMGTPVHRLVAYFTESLALRVARLYPHIFTVNAPPRRLLDASEEDDATALRLLDLISPIPKFVHFTLNEMLLKAFQGRDRVHVIDLDIKQGLQWPSLLQSLASRPRPPSHVRITGVGESRPDLHATGVRLARIAESLHLPFEFHPVVDRFEDLRLWMLHVKREECVAVSCSLVMHRALHDETGKAFMDLLGLIRSTNPATVVMAEQEAEHNEPEWGRRLARSLNHYAAIFDSLDDVLPQDSHARIKVEELFAKEIRNIVACEGDERIERHESFQGWRRKMMQEGGFTWLGIGEREMLQSRMILRMYSCDKYSIDVQGREGEGGGGGEEGHGHGLTLKWLDQPLYTVSAWVPVGVAGSSSPHLGQI</sequence>
<dbReference type="EMBL" id="AMZH03014963">
    <property type="protein sequence ID" value="RRT46782.1"/>
    <property type="molecule type" value="Genomic_DNA"/>
</dbReference>
<dbReference type="AlphaFoldDB" id="A0A426Y4V2"/>
<feature type="short sequence motif" description="VHIID" evidence="3">
    <location>
        <begin position="341"/>
        <end position="345"/>
    </location>
</feature>
<protein>
    <submittedName>
        <fullName evidence="5">Uncharacterized protein</fullName>
    </submittedName>
</protein>
<feature type="region of interest" description="SAW" evidence="3">
    <location>
        <begin position="520"/>
        <end position="610"/>
    </location>
</feature>
<keyword evidence="1" id="KW-0805">Transcription regulation</keyword>
<dbReference type="PANTHER" id="PTHR31636">
    <property type="entry name" value="OSJNBA0084A10.13 PROTEIN-RELATED"/>
    <property type="match status" value="1"/>
</dbReference>
<evidence type="ECO:0000256" key="2">
    <source>
        <dbReference type="ARBA" id="ARBA00023163"/>
    </source>
</evidence>
<proteinExistence type="inferred from homology"/>
<feature type="region of interest" description="Disordered" evidence="4">
    <location>
        <begin position="13"/>
        <end position="52"/>
    </location>
</feature>
<gene>
    <name evidence="5" type="ORF">B296_00053160</name>
</gene>
<dbReference type="PROSITE" id="PS50985">
    <property type="entry name" value="GRAS"/>
    <property type="match status" value="1"/>
</dbReference>
<dbReference type="Pfam" id="PF03514">
    <property type="entry name" value="GRAS"/>
    <property type="match status" value="1"/>
</dbReference>
<feature type="compositionally biased region" description="Low complexity" evidence="4">
    <location>
        <begin position="177"/>
        <end position="193"/>
    </location>
</feature>
<feature type="region of interest" description="VHIID" evidence="3">
    <location>
        <begin position="310"/>
        <end position="375"/>
    </location>
</feature>
<feature type="region of interest" description="Disordered" evidence="4">
    <location>
        <begin position="147"/>
        <end position="227"/>
    </location>
</feature>
<name>A0A426Y4V2_ENSVE</name>
<dbReference type="Proteomes" id="UP000287651">
    <property type="component" value="Unassembled WGS sequence"/>
</dbReference>
<keyword evidence="2" id="KW-0804">Transcription</keyword>
<accession>A0A426Y4V2</accession>
<feature type="compositionally biased region" description="Polar residues" evidence="4">
    <location>
        <begin position="20"/>
        <end position="33"/>
    </location>
</feature>
<comment type="caution">
    <text evidence="3">Lacks conserved residue(s) required for the propagation of feature annotation.</text>
</comment>
<dbReference type="InterPro" id="IPR005202">
    <property type="entry name" value="TF_GRAS"/>
</dbReference>
<evidence type="ECO:0000313" key="5">
    <source>
        <dbReference type="EMBL" id="RRT46782.1"/>
    </source>
</evidence>
<evidence type="ECO:0000256" key="3">
    <source>
        <dbReference type="PROSITE-ProRule" id="PRU01191"/>
    </source>
</evidence>
<organism evidence="5 6">
    <name type="scientific">Ensete ventricosum</name>
    <name type="common">Abyssinian banana</name>
    <name type="synonym">Musa ensete</name>
    <dbReference type="NCBI Taxonomy" id="4639"/>
    <lineage>
        <taxon>Eukaryota</taxon>
        <taxon>Viridiplantae</taxon>
        <taxon>Streptophyta</taxon>
        <taxon>Embryophyta</taxon>
        <taxon>Tracheophyta</taxon>
        <taxon>Spermatophyta</taxon>
        <taxon>Magnoliopsida</taxon>
        <taxon>Liliopsida</taxon>
        <taxon>Zingiberales</taxon>
        <taxon>Musaceae</taxon>
        <taxon>Ensete</taxon>
    </lineage>
</organism>
<feature type="compositionally biased region" description="Basic and acidic residues" evidence="4">
    <location>
        <begin position="164"/>
        <end position="175"/>
    </location>
</feature>
<reference evidence="5 6" key="1">
    <citation type="journal article" date="2014" name="Agronomy (Basel)">
        <title>A Draft Genome Sequence for Ensete ventricosum, the Drought-Tolerant Tree Against Hunger.</title>
        <authorList>
            <person name="Harrison J."/>
            <person name="Moore K.A."/>
            <person name="Paszkiewicz K."/>
            <person name="Jones T."/>
            <person name="Grant M."/>
            <person name="Ambacheew D."/>
            <person name="Muzemil S."/>
            <person name="Studholme D.J."/>
        </authorList>
    </citation>
    <scope>NUCLEOTIDE SEQUENCE [LARGE SCALE GENOMIC DNA]</scope>
</reference>